<evidence type="ECO:0000313" key="3">
    <source>
        <dbReference type="Proteomes" id="UP000593576"/>
    </source>
</evidence>
<protein>
    <submittedName>
        <fullName evidence="2">Uncharacterized protein</fullName>
    </submittedName>
</protein>
<keyword evidence="3" id="KW-1185">Reference proteome</keyword>
<comment type="caution">
    <text evidence="2">The sequence shown here is derived from an EMBL/GenBank/DDBJ whole genome shotgun (WGS) entry which is preliminary data.</text>
</comment>
<dbReference type="OrthoDB" id="1421598at2759"/>
<dbReference type="Proteomes" id="UP000593576">
    <property type="component" value="Unassembled WGS sequence"/>
</dbReference>
<evidence type="ECO:0000256" key="1">
    <source>
        <dbReference type="SAM" id="Phobius"/>
    </source>
</evidence>
<proteinExistence type="predicted"/>
<keyword evidence="1" id="KW-0812">Transmembrane</keyword>
<feature type="transmembrane region" description="Helical" evidence="1">
    <location>
        <begin position="26"/>
        <end position="45"/>
    </location>
</feature>
<organism evidence="2 3">
    <name type="scientific">Gossypium schwendimanii</name>
    <name type="common">Cotton</name>
    <dbReference type="NCBI Taxonomy" id="34291"/>
    <lineage>
        <taxon>Eukaryota</taxon>
        <taxon>Viridiplantae</taxon>
        <taxon>Streptophyta</taxon>
        <taxon>Embryophyta</taxon>
        <taxon>Tracheophyta</taxon>
        <taxon>Spermatophyta</taxon>
        <taxon>Magnoliopsida</taxon>
        <taxon>eudicotyledons</taxon>
        <taxon>Gunneridae</taxon>
        <taxon>Pentapetalae</taxon>
        <taxon>rosids</taxon>
        <taxon>malvids</taxon>
        <taxon>Malvales</taxon>
        <taxon>Malvaceae</taxon>
        <taxon>Malvoideae</taxon>
        <taxon>Gossypium</taxon>
    </lineage>
</organism>
<dbReference type="AlphaFoldDB" id="A0A7J9N0L7"/>
<evidence type="ECO:0000313" key="2">
    <source>
        <dbReference type="EMBL" id="MBA0876596.1"/>
    </source>
</evidence>
<sequence length="73" mass="8315">MTRGYLMPDLSRNLVHLRWLLKLVDFRAMLPITTTIMGLISLSIFTSSSEPPMYISNHNEVGIPTALEDIRLL</sequence>
<accession>A0A7J9N0L7</accession>
<reference evidence="2 3" key="1">
    <citation type="journal article" date="2019" name="Genome Biol. Evol.">
        <title>Insights into the evolution of the New World diploid cottons (Gossypium, subgenus Houzingenia) based on genome sequencing.</title>
        <authorList>
            <person name="Grover C.E."/>
            <person name="Arick M.A. 2nd"/>
            <person name="Thrash A."/>
            <person name="Conover J.L."/>
            <person name="Sanders W.S."/>
            <person name="Peterson D.G."/>
            <person name="Frelichowski J.E."/>
            <person name="Scheffler J.A."/>
            <person name="Scheffler B.E."/>
            <person name="Wendel J.F."/>
        </authorList>
    </citation>
    <scope>NUCLEOTIDE SEQUENCE [LARGE SCALE GENOMIC DNA]</scope>
    <source>
        <strain evidence="2">1</strain>
        <tissue evidence="2">Leaf</tissue>
    </source>
</reference>
<gene>
    <name evidence="2" type="ORF">Goshw_009152</name>
</gene>
<keyword evidence="1" id="KW-1133">Transmembrane helix</keyword>
<keyword evidence="1" id="KW-0472">Membrane</keyword>
<dbReference type="EMBL" id="JABFAF010265401">
    <property type="protein sequence ID" value="MBA0876596.1"/>
    <property type="molecule type" value="Genomic_DNA"/>
</dbReference>
<name>A0A7J9N0L7_GOSSC</name>